<feature type="repeat" description="ANK" evidence="1">
    <location>
        <begin position="273"/>
        <end position="305"/>
    </location>
</feature>
<keyword evidence="4" id="KW-1185">Reference proteome</keyword>
<protein>
    <recommendedName>
        <fullName evidence="2">SOCS box domain-containing protein</fullName>
    </recommendedName>
</protein>
<dbReference type="CDD" id="cd03716">
    <property type="entry name" value="SOCS_ASB_like"/>
    <property type="match status" value="1"/>
</dbReference>
<dbReference type="InterPro" id="IPR002110">
    <property type="entry name" value="Ankyrin_rpt"/>
</dbReference>
<feature type="repeat" description="ANK" evidence="1">
    <location>
        <begin position="106"/>
        <end position="138"/>
    </location>
</feature>
<evidence type="ECO:0000259" key="2">
    <source>
        <dbReference type="PROSITE" id="PS50225"/>
    </source>
</evidence>
<keyword evidence="1" id="KW-0040">ANK repeat</keyword>
<dbReference type="Pfam" id="PF12796">
    <property type="entry name" value="Ank_2"/>
    <property type="match status" value="3"/>
</dbReference>
<proteinExistence type="predicted"/>
<dbReference type="SUPFAM" id="SSF158235">
    <property type="entry name" value="SOCS box-like"/>
    <property type="match status" value="1"/>
</dbReference>
<dbReference type="EMBL" id="JBJQND010000012">
    <property type="protein sequence ID" value="KAL3860207.1"/>
    <property type="molecule type" value="Genomic_DNA"/>
</dbReference>
<dbReference type="InterPro" id="IPR001496">
    <property type="entry name" value="SOCS_box"/>
</dbReference>
<dbReference type="PROSITE" id="PS50088">
    <property type="entry name" value="ANK_REPEAT"/>
    <property type="match status" value="5"/>
</dbReference>
<dbReference type="PANTHER" id="PTHR24157:SF3">
    <property type="entry name" value="ANKYRIN REPEAT, SAM AND BASIC LEUCINE ZIPPER DOMAIN-CONTAINING PROTEIN 1"/>
    <property type="match status" value="1"/>
</dbReference>
<dbReference type="SMART" id="SM00969">
    <property type="entry name" value="SOCS_box"/>
    <property type="match status" value="1"/>
</dbReference>
<dbReference type="PROSITE" id="PS50297">
    <property type="entry name" value="ANK_REP_REGION"/>
    <property type="match status" value="4"/>
</dbReference>
<dbReference type="InterPro" id="IPR036770">
    <property type="entry name" value="Ankyrin_rpt-contain_sf"/>
</dbReference>
<dbReference type="SMART" id="SM00248">
    <property type="entry name" value="ANK"/>
    <property type="match status" value="8"/>
</dbReference>
<evidence type="ECO:0000256" key="1">
    <source>
        <dbReference type="PROSITE-ProRule" id="PRU00023"/>
    </source>
</evidence>
<reference evidence="3 4" key="1">
    <citation type="submission" date="2024-11" db="EMBL/GenBank/DDBJ databases">
        <title>Chromosome-level genome assembly of the freshwater bivalve Anodonta woodiana.</title>
        <authorList>
            <person name="Chen X."/>
        </authorList>
    </citation>
    <scope>NUCLEOTIDE SEQUENCE [LARGE SCALE GENOMIC DNA]</scope>
    <source>
        <strain evidence="3">MN2024</strain>
        <tissue evidence="3">Gills</tissue>
    </source>
</reference>
<feature type="repeat" description="ANK" evidence="1">
    <location>
        <begin position="240"/>
        <end position="272"/>
    </location>
</feature>
<dbReference type="PROSITE" id="PS50225">
    <property type="entry name" value="SOCS"/>
    <property type="match status" value="1"/>
</dbReference>
<dbReference type="InterPro" id="IPR036036">
    <property type="entry name" value="SOCS_box-like_dom_sf"/>
</dbReference>
<feature type="domain" description="SOCS box" evidence="2">
    <location>
        <begin position="416"/>
        <end position="464"/>
    </location>
</feature>
<sequence length="464" mass="51913">MDFVIVNSARHGRSVYVPDSPEEVLFRVLSLSETESERLLIQLLEAGADVNSQLRGWSFLTAACTLGRVDIVRILLNRRNMVMQNISQAGQNSKNNYVKLDFYDDYGDTPLLAAARKGYLDICRLLVENGAAINKPCQLSHQTPLLVAIEHSQLDVVKFLLEKDADPQLADNVGITPLYAALKIKENQAEYVERLIQSGCDVNIGSQDHAPIFLATRKNLFPCVKLLCETGCCKDIANKYGVTPVYEAAMKGHIEVLSYLMDKGCSPNRVDMYGQSPLHVATLYGHTEAVKILIKAGANLKLRNQSGRSVMNFAVESGRSDILEILFEHGLEYSKAMGKKSRSSLSGVLERDFTSTFEVLVRGCPSLCLPKNRDMKNLLSGNLYLLKLVLLSGLISFPHWLLSEFQPDDEETMCWLDNYKRKPCTLQQLSRILIRQCLGDKVLSSVQFLPLPNKMKAYIKMSDL</sequence>
<dbReference type="Pfam" id="PF07525">
    <property type="entry name" value="SOCS_box"/>
    <property type="match status" value="1"/>
</dbReference>
<organism evidence="3 4">
    <name type="scientific">Sinanodonta woodiana</name>
    <name type="common">Chinese pond mussel</name>
    <name type="synonym">Anodonta woodiana</name>
    <dbReference type="NCBI Taxonomy" id="1069815"/>
    <lineage>
        <taxon>Eukaryota</taxon>
        <taxon>Metazoa</taxon>
        <taxon>Spiralia</taxon>
        <taxon>Lophotrochozoa</taxon>
        <taxon>Mollusca</taxon>
        <taxon>Bivalvia</taxon>
        <taxon>Autobranchia</taxon>
        <taxon>Heteroconchia</taxon>
        <taxon>Palaeoheterodonta</taxon>
        <taxon>Unionida</taxon>
        <taxon>Unionoidea</taxon>
        <taxon>Unionidae</taxon>
        <taxon>Unioninae</taxon>
        <taxon>Sinanodonta</taxon>
    </lineage>
</organism>
<accession>A0ABD3VF38</accession>
<feature type="repeat" description="ANK" evidence="1">
    <location>
        <begin position="140"/>
        <end position="172"/>
    </location>
</feature>
<gene>
    <name evidence="3" type="ORF">ACJMK2_010363</name>
</gene>
<dbReference type="Gene3D" id="1.25.40.20">
    <property type="entry name" value="Ankyrin repeat-containing domain"/>
    <property type="match status" value="3"/>
</dbReference>
<dbReference type="AlphaFoldDB" id="A0ABD3VF38"/>
<evidence type="ECO:0000313" key="4">
    <source>
        <dbReference type="Proteomes" id="UP001634394"/>
    </source>
</evidence>
<dbReference type="PANTHER" id="PTHR24157">
    <property type="entry name" value="ANKYRIN REPEAT, SAM AND BASIC LEUCINE ZIPPER DOMAIN-CONTAINING PROTEIN 1"/>
    <property type="match status" value="1"/>
</dbReference>
<dbReference type="Proteomes" id="UP001634394">
    <property type="component" value="Unassembled WGS sequence"/>
</dbReference>
<dbReference type="Gene3D" id="1.10.750.20">
    <property type="entry name" value="SOCS box"/>
    <property type="match status" value="1"/>
</dbReference>
<name>A0ABD3VF38_SINWO</name>
<comment type="caution">
    <text evidence="3">The sequence shown here is derived from an EMBL/GenBank/DDBJ whole genome shotgun (WGS) entry which is preliminary data.</text>
</comment>
<feature type="repeat" description="ANK" evidence="1">
    <location>
        <begin position="173"/>
        <end position="207"/>
    </location>
</feature>
<evidence type="ECO:0000313" key="3">
    <source>
        <dbReference type="EMBL" id="KAL3860207.1"/>
    </source>
</evidence>
<dbReference type="SUPFAM" id="SSF48403">
    <property type="entry name" value="Ankyrin repeat"/>
    <property type="match status" value="1"/>
</dbReference>
<dbReference type="PRINTS" id="PR01415">
    <property type="entry name" value="ANKYRIN"/>
</dbReference>